<reference evidence="2" key="2">
    <citation type="journal article" date="2014" name="ISME J.">
        <title>Microbial stratification in low pH oxic and suboxic macroscopic growths along an acid mine drainage.</title>
        <authorList>
            <person name="Mendez-Garcia C."/>
            <person name="Mesa V."/>
            <person name="Sprenger R.R."/>
            <person name="Richter M."/>
            <person name="Diez M.S."/>
            <person name="Solano J."/>
            <person name="Bargiela R."/>
            <person name="Golyshina O.V."/>
            <person name="Manteca A."/>
            <person name="Ramos J.L."/>
            <person name="Gallego J.R."/>
            <person name="Llorente I."/>
            <person name="Martins Dos Santos V.A."/>
            <person name="Jensen O.N."/>
            <person name="Pelaez A.I."/>
            <person name="Sanchez J."/>
            <person name="Ferrer M."/>
        </authorList>
    </citation>
    <scope>NUCLEOTIDE SEQUENCE</scope>
</reference>
<comment type="caution">
    <text evidence="2">The sequence shown here is derived from an EMBL/GenBank/DDBJ whole genome shotgun (WGS) entry which is preliminary data.</text>
</comment>
<feature type="domain" description="Saccharopine dehydrogenase-like C-terminal" evidence="1">
    <location>
        <begin position="15"/>
        <end position="156"/>
    </location>
</feature>
<gene>
    <name evidence="2" type="ORF">B1B_10626</name>
</gene>
<name>T1A6T0_9ZZZZ</name>
<dbReference type="EC" id="1.-.-.-" evidence="2"/>
<reference evidence="2" key="1">
    <citation type="submission" date="2013-08" db="EMBL/GenBank/DDBJ databases">
        <authorList>
            <person name="Mendez C."/>
            <person name="Richter M."/>
            <person name="Ferrer M."/>
            <person name="Sanchez J."/>
        </authorList>
    </citation>
    <scope>NUCLEOTIDE SEQUENCE</scope>
</reference>
<dbReference type="InterPro" id="IPR032095">
    <property type="entry name" value="Sacchrp_dh-like_C"/>
</dbReference>
<dbReference type="GO" id="GO:0016491">
    <property type="term" value="F:oxidoreductase activity"/>
    <property type="evidence" value="ECO:0007669"/>
    <property type="project" value="UniProtKB-KW"/>
</dbReference>
<protein>
    <submittedName>
        <fullName evidence="2">Saccharopine dehydrogenase</fullName>
        <ecNumber evidence="2">1.-.-.-</ecNumber>
    </submittedName>
</protein>
<dbReference type="Gene3D" id="3.40.50.720">
    <property type="entry name" value="NAD(P)-binding Rossmann-like Domain"/>
    <property type="match status" value="1"/>
</dbReference>
<evidence type="ECO:0000259" key="1">
    <source>
        <dbReference type="Pfam" id="PF16653"/>
    </source>
</evidence>
<organism evidence="2">
    <name type="scientific">mine drainage metagenome</name>
    <dbReference type="NCBI Taxonomy" id="410659"/>
    <lineage>
        <taxon>unclassified sequences</taxon>
        <taxon>metagenomes</taxon>
        <taxon>ecological metagenomes</taxon>
    </lineage>
</organism>
<dbReference type="Pfam" id="PF16653">
    <property type="entry name" value="Sacchrp_dh_C"/>
    <property type="match status" value="1"/>
</dbReference>
<feature type="non-terminal residue" evidence="2">
    <location>
        <position position="1"/>
    </location>
</feature>
<evidence type="ECO:0000313" key="2">
    <source>
        <dbReference type="EMBL" id="EQD52672.1"/>
    </source>
</evidence>
<proteinExistence type="predicted"/>
<sequence>ATLPESLRAKGLRHCEWKEGGPGIDLMRTMALLGLGSDRPVQVGDRSVVPREFLTALLKREGLLGAPPGVTIEDWEVCDIEVHGTLSGRSVERHAVARFPPRPDWQLSATEYAVGVAGSIGAEMIARGEITGVGVLPPEVCVPAPRFRHELARRGIETTISPPERELAPLDLVRQR</sequence>
<dbReference type="Gene3D" id="3.30.360.10">
    <property type="entry name" value="Dihydrodipicolinate Reductase, domain 2"/>
    <property type="match status" value="1"/>
</dbReference>
<accession>T1A6T0</accession>
<dbReference type="EMBL" id="AUZY01006922">
    <property type="protein sequence ID" value="EQD52672.1"/>
    <property type="molecule type" value="Genomic_DNA"/>
</dbReference>
<dbReference type="AlphaFoldDB" id="T1A6T0"/>
<keyword evidence="2" id="KW-0560">Oxidoreductase</keyword>